<proteinExistence type="predicted"/>
<feature type="transmembrane region" description="Helical" evidence="1">
    <location>
        <begin position="7"/>
        <end position="27"/>
    </location>
</feature>
<keyword evidence="1" id="KW-1133">Transmembrane helix</keyword>
<feature type="domain" description="eCIS core" evidence="2">
    <location>
        <begin position="131"/>
        <end position="165"/>
    </location>
</feature>
<name>A0A7J2U303_9CREN</name>
<evidence type="ECO:0000256" key="1">
    <source>
        <dbReference type="SAM" id="Phobius"/>
    </source>
</evidence>
<organism evidence="3">
    <name type="scientific">Ignisphaera aggregans</name>
    <dbReference type="NCBI Taxonomy" id="334771"/>
    <lineage>
        <taxon>Archaea</taxon>
        <taxon>Thermoproteota</taxon>
        <taxon>Thermoprotei</taxon>
        <taxon>Desulfurococcales</taxon>
        <taxon>Desulfurococcaceae</taxon>
        <taxon>Ignisphaera</taxon>
    </lineage>
</organism>
<dbReference type="EMBL" id="DSEU01000029">
    <property type="protein sequence ID" value="HEM66765.1"/>
    <property type="molecule type" value="Genomic_DNA"/>
</dbReference>
<keyword evidence="1" id="KW-0472">Membrane</keyword>
<dbReference type="Pfam" id="PF13699">
    <property type="entry name" value="eCIS_core"/>
    <property type="match status" value="1"/>
</dbReference>
<keyword evidence="1" id="KW-0812">Transmembrane</keyword>
<reference evidence="3" key="1">
    <citation type="journal article" date="2020" name="mSystems">
        <title>Genome- and Community-Level Interaction Insights into Carbon Utilization and Element Cycling Functions of Hydrothermarchaeota in Hydrothermal Sediment.</title>
        <authorList>
            <person name="Zhou Z."/>
            <person name="Liu Y."/>
            <person name="Xu W."/>
            <person name="Pan J."/>
            <person name="Luo Z.H."/>
            <person name="Li M."/>
        </authorList>
    </citation>
    <scope>NUCLEOTIDE SEQUENCE [LARGE SCALE GENOMIC DNA]</scope>
    <source>
        <strain evidence="3">SpSt-125</strain>
    </source>
</reference>
<accession>A0A7J2U303</accession>
<evidence type="ECO:0000259" key="2">
    <source>
        <dbReference type="Pfam" id="PF13699"/>
    </source>
</evidence>
<gene>
    <name evidence="3" type="ORF">ENO26_04245</name>
</gene>
<dbReference type="InterPro" id="IPR025295">
    <property type="entry name" value="eCIS_core_dom"/>
</dbReference>
<protein>
    <submittedName>
        <fullName evidence="3">DUF4157 domain-containing protein</fullName>
    </submittedName>
</protein>
<comment type="caution">
    <text evidence="3">The sequence shown here is derived from an EMBL/GenBank/DDBJ whole genome shotgun (WGS) entry which is preliminary data.</text>
</comment>
<dbReference type="AlphaFoldDB" id="A0A7J2U303"/>
<sequence>MDKDSLVLVLILEFIVISAFVAVYIGYTYVGGGGGVTTTTTYSKRYEEILSLARDVEMGVERIRNLSFTSGVRFELVNTSWALEQWAPKEGATSVPPDLVYKEVVYKATLLLPLNFSIVSGERSFIGMFLAATAGTTIYINTDYFDPRSPGARNVLAHELTHVLQFIHFPKIFSGEETTDSELAKQALIEGDAGFTQHLYCVLTKLCTPSPKTQIDLENTYIALVTFPYVYGEYFISYLYNYSNNWNIVNEAYGKPPLSTSMVIHPEKYLQYLLKGSPGFEEPVIRCRAQGEATYSDRLGEYYIMLVLAQRIGIENAMRVAEEWRGDRVELYKIENATHITWTICWNTTWNTEKASQEFYTNLVQNLKNMGTKITKNNSEAQLMIEQNTQQLYTKIICNRTWVAIISTLTTQKH</sequence>
<evidence type="ECO:0000313" key="3">
    <source>
        <dbReference type="EMBL" id="HEM66765.1"/>
    </source>
</evidence>